<dbReference type="AlphaFoldDB" id="A0A927FYG0"/>
<reference evidence="6" key="1">
    <citation type="submission" date="2020-09" db="EMBL/GenBank/DDBJ databases">
        <title>Genome seq and assembly of Devosia sp.</title>
        <authorList>
            <person name="Chhetri G."/>
        </authorList>
    </citation>
    <scope>NUCLEOTIDE SEQUENCE</scope>
    <source>
        <strain evidence="6">PTR5</strain>
    </source>
</reference>
<evidence type="ECO:0000313" key="6">
    <source>
        <dbReference type="EMBL" id="MBD8067108.1"/>
    </source>
</evidence>
<dbReference type="Proteomes" id="UP000654108">
    <property type="component" value="Unassembled WGS sequence"/>
</dbReference>
<dbReference type="Gene3D" id="3.40.50.300">
    <property type="entry name" value="P-loop containing nucleotide triphosphate hydrolases"/>
    <property type="match status" value="1"/>
</dbReference>
<organism evidence="6 7">
    <name type="scientific">Devosia oryzisoli</name>
    <dbReference type="NCBI Taxonomy" id="2774138"/>
    <lineage>
        <taxon>Bacteria</taxon>
        <taxon>Pseudomonadati</taxon>
        <taxon>Pseudomonadota</taxon>
        <taxon>Alphaproteobacteria</taxon>
        <taxon>Hyphomicrobiales</taxon>
        <taxon>Devosiaceae</taxon>
        <taxon>Devosia</taxon>
    </lineage>
</organism>
<keyword evidence="3" id="KW-0547">Nucleotide-binding</keyword>
<dbReference type="PROSITE" id="PS00211">
    <property type="entry name" value="ABC_TRANSPORTER_1"/>
    <property type="match status" value="1"/>
</dbReference>
<comment type="caution">
    <text evidence="6">The sequence shown here is derived from an EMBL/GenBank/DDBJ whole genome shotgun (WGS) entry which is preliminary data.</text>
</comment>
<evidence type="ECO:0000256" key="3">
    <source>
        <dbReference type="ARBA" id="ARBA00022741"/>
    </source>
</evidence>
<feature type="domain" description="ABC transporter" evidence="5">
    <location>
        <begin position="17"/>
        <end position="265"/>
    </location>
</feature>
<evidence type="ECO:0000256" key="2">
    <source>
        <dbReference type="ARBA" id="ARBA00022448"/>
    </source>
</evidence>
<evidence type="ECO:0000313" key="7">
    <source>
        <dbReference type="Proteomes" id="UP000654108"/>
    </source>
</evidence>
<evidence type="ECO:0000256" key="4">
    <source>
        <dbReference type="ARBA" id="ARBA00022840"/>
    </source>
</evidence>
<dbReference type="GO" id="GO:0016887">
    <property type="term" value="F:ATP hydrolysis activity"/>
    <property type="evidence" value="ECO:0007669"/>
    <property type="project" value="InterPro"/>
</dbReference>
<dbReference type="InterPro" id="IPR017871">
    <property type="entry name" value="ABC_transporter-like_CS"/>
</dbReference>
<dbReference type="SUPFAM" id="SSF52540">
    <property type="entry name" value="P-loop containing nucleoside triphosphate hydrolases"/>
    <property type="match status" value="1"/>
</dbReference>
<dbReference type="InterPro" id="IPR027417">
    <property type="entry name" value="P-loop_NTPase"/>
</dbReference>
<keyword evidence="7" id="KW-1185">Reference proteome</keyword>
<protein>
    <submittedName>
        <fullName evidence="6">ABC transporter ATP-binding protein</fullName>
    </submittedName>
</protein>
<keyword evidence="2" id="KW-0813">Transport</keyword>
<dbReference type="PANTHER" id="PTHR45772:SF9">
    <property type="entry name" value="CONSERVED COMPONENT OF ABC TRANSPORTER FOR NATURAL AMINO ACIDS"/>
    <property type="match status" value="1"/>
</dbReference>
<dbReference type="InterPro" id="IPR051120">
    <property type="entry name" value="ABC_AA/LPS_Transport"/>
</dbReference>
<dbReference type="EMBL" id="JACYFU010000005">
    <property type="protein sequence ID" value="MBD8067108.1"/>
    <property type="molecule type" value="Genomic_DNA"/>
</dbReference>
<comment type="similarity">
    <text evidence="1">Belongs to the ABC transporter superfamily.</text>
</comment>
<dbReference type="GO" id="GO:0005886">
    <property type="term" value="C:plasma membrane"/>
    <property type="evidence" value="ECO:0007669"/>
    <property type="project" value="TreeGrafter"/>
</dbReference>
<name>A0A927FYG0_9HYPH</name>
<dbReference type="InterPro" id="IPR003593">
    <property type="entry name" value="AAA+_ATPase"/>
</dbReference>
<accession>A0A927FYG0</accession>
<dbReference type="GO" id="GO:0005524">
    <property type="term" value="F:ATP binding"/>
    <property type="evidence" value="ECO:0007669"/>
    <property type="project" value="UniProtKB-KW"/>
</dbReference>
<evidence type="ECO:0000256" key="1">
    <source>
        <dbReference type="ARBA" id="ARBA00005417"/>
    </source>
</evidence>
<dbReference type="SMART" id="SM00382">
    <property type="entry name" value="AAA"/>
    <property type="match status" value="1"/>
</dbReference>
<dbReference type="Pfam" id="PF00005">
    <property type="entry name" value="ABC_tran"/>
    <property type="match status" value="1"/>
</dbReference>
<dbReference type="InterPro" id="IPR003439">
    <property type="entry name" value="ABC_transporter-like_ATP-bd"/>
</dbReference>
<dbReference type="PROSITE" id="PS50893">
    <property type="entry name" value="ABC_TRANSPORTER_2"/>
    <property type="match status" value="1"/>
</dbReference>
<dbReference type="FunFam" id="3.40.50.300:FF:000421">
    <property type="entry name" value="Branched-chain amino acid ABC transporter ATP-binding protein"/>
    <property type="match status" value="1"/>
</dbReference>
<dbReference type="Pfam" id="PF12399">
    <property type="entry name" value="BCA_ABC_TP_C"/>
    <property type="match status" value="1"/>
</dbReference>
<evidence type="ECO:0000259" key="5">
    <source>
        <dbReference type="PROSITE" id="PS50893"/>
    </source>
</evidence>
<sequence>MTSGTRGLPDLSSDLVIDVRNVSKRFGGLTAVNNCSLSVQRGSITGLIGPNGAGKSTLFNMVAGTIAPDSGQVIFDGQDVTGWQPHQLFRIGMLRTFQIAHEFSQMTALENLMMVPGDQPGEHLSSTWFRPRLVRSREVEVRKKALDVIDFLKLGHVRNELAGNLSGGQKKLLELGRTMMVDAKVVLLDEVAAGVNKTLLNDLASNIERMNRELDYTFFVIEHDMDLIGRLCDPVIVMAQGEKIAEGPMADIRANPAIVEAYFGTPVEAV</sequence>
<gene>
    <name evidence="6" type="ORF">IC608_16685</name>
</gene>
<dbReference type="PANTHER" id="PTHR45772">
    <property type="entry name" value="CONSERVED COMPONENT OF ABC TRANSPORTER FOR NATURAL AMINO ACIDS-RELATED"/>
    <property type="match status" value="1"/>
</dbReference>
<dbReference type="InterPro" id="IPR032823">
    <property type="entry name" value="BCA_ABC_TP_C"/>
</dbReference>
<keyword evidence="4 6" id="KW-0067">ATP-binding</keyword>
<dbReference type="CDD" id="cd03219">
    <property type="entry name" value="ABC_Mj1267_LivG_branched"/>
    <property type="match status" value="1"/>
</dbReference>
<proteinExistence type="inferred from homology"/>